<dbReference type="GO" id="GO:0003723">
    <property type="term" value="F:RNA binding"/>
    <property type="evidence" value="ECO:0007669"/>
    <property type="project" value="UniProtKB-UniRule"/>
</dbReference>
<evidence type="ECO:0000256" key="3">
    <source>
        <dbReference type="HAMAP-Rule" id="MF_00088"/>
    </source>
</evidence>
<dbReference type="Pfam" id="PF13083">
    <property type="entry name" value="KH_KhpA-B"/>
    <property type="match status" value="1"/>
</dbReference>
<dbReference type="InterPro" id="IPR015946">
    <property type="entry name" value="KH_dom-like_a/b"/>
</dbReference>
<keyword evidence="2 3" id="KW-0694">RNA-binding</keyword>
<dbReference type="InterPro" id="IPR020627">
    <property type="entry name" value="KhpA"/>
</dbReference>
<organism evidence="5 6">
    <name type="scientific">Candidatus Yanofskybacteria bacterium RIFCSPHIGHO2_01_FULL_44_17</name>
    <dbReference type="NCBI Taxonomy" id="1802668"/>
    <lineage>
        <taxon>Bacteria</taxon>
        <taxon>Candidatus Yanofskyibacteriota</taxon>
    </lineage>
</organism>
<keyword evidence="3" id="KW-0961">Cell wall biogenesis/degradation</keyword>
<evidence type="ECO:0000256" key="2">
    <source>
        <dbReference type="ARBA" id="ARBA00022884"/>
    </source>
</evidence>
<comment type="subunit">
    <text evidence="3">Forms a complex with KhpB.</text>
</comment>
<dbReference type="SUPFAM" id="SSF54814">
    <property type="entry name" value="Prokaryotic type KH domain (KH-domain type II)"/>
    <property type="match status" value="1"/>
</dbReference>
<dbReference type="STRING" id="1802668.A2831_02960"/>
<comment type="similarity">
    <text evidence="3">Belongs to the KhpA RNA-binding protein family.</text>
</comment>
<dbReference type="AlphaFoldDB" id="A0A1F8EUF2"/>
<comment type="subcellular location">
    <subcellularLocation>
        <location evidence="3">Cytoplasm</location>
    </subcellularLocation>
</comment>
<dbReference type="PANTHER" id="PTHR34654:SF1">
    <property type="entry name" value="RNA-BINDING PROTEIN KHPA"/>
    <property type="match status" value="1"/>
</dbReference>
<protein>
    <recommendedName>
        <fullName evidence="3">RNA-binding protein KhpA</fullName>
    </recommendedName>
    <alternativeName>
        <fullName evidence="3">KH-domain protein A</fullName>
    </alternativeName>
</protein>
<dbReference type="Gene3D" id="3.30.300.20">
    <property type="match status" value="1"/>
</dbReference>
<comment type="caution">
    <text evidence="5">The sequence shown here is derived from an EMBL/GenBank/DDBJ whole genome shotgun (WGS) entry which is preliminary data.</text>
</comment>
<keyword evidence="3" id="KW-0143">Chaperone</keyword>
<dbReference type="GO" id="GO:0008360">
    <property type="term" value="P:regulation of cell shape"/>
    <property type="evidence" value="ECO:0007669"/>
    <property type="project" value="UniProtKB-KW"/>
</dbReference>
<evidence type="ECO:0000313" key="5">
    <source>
        <dbReference type="EMBL" id="OGN04491.1"/>
    </source>
</evidence>
<evidence type="ECO:0000313" key="6">
    <source>
        <dbReference type="Proteomes" id="UP000177507"/>
    </source>
</evidence>
<evidence type="ECO:0000256" key="1">
    <source>
        <dbReference type="ARBA" id="ARBA00022490"/>
    </source>
</evidence>
<gene>
    <name evidence="3" type="primary">khpA</name>
    <name evidence="5" type="ORF">A2831_02960</name>
</gene>
<keyword evidence="3" id="KW-0133">Cell shape</keyword>
<dbReference type="GO" id="GO:0009252">
    <property type="term" value="P:peptidoglycan biosynthetic process"/>
    <property type="evidence" value="ECO:0007669"/>
    <property type="project" value="UniProtKB-UniRule"/>
</dbReference>
<dbReference type="GO" id="GO:0071555">
    <property type="term" value="P:cell wall organization"/>
    <property type="evidence" value="ECO:0007669"/>
    <property type="project" value="UniProtKB-KW"/>
</dbReference>
<accession>A0A1F8EUF2</accession>
<name>A0A1F8EUF2_9BACT</name>
<evidence type="ECO:0000256" key="4">
    <source>
        <dbReference type="SAM" id="MobiDB-lite"/>
    </source>
</evidence>
<dbReference type="InterPro" id="IPR009019">
    <property type="entry name" value="KH_sf_prok-type"/>
</dbReference>
<sequence length="109" mass="12027">MASYQDRDFVEYLVKQLVNKPEEVEVTRKVDEMGVLIEVKVNPEDMGLLIGRAGSTAKAVRTLARIIGMRNNARVNLRIVEPEGSTHVPRAAMGEKTSSVEDVVSDLGM</sequence>
<dbReference type="GO" id="GO:0005737">
    <property type="term" value="C:cytoplasm"/>
    <property type="evidence" value="ECO:0007669"/>
    <property type="project" value="UniProtKB-SubCell"/>
</dbReference>
<reference evidence="5 6" key="1">
    <citation type="journal article" date="2016" name="Nat. Commun.">
        <title>Thousands of microbial genomes shed light on interconnected biogeochemical processes in an aquifer system.</title>
        <authorList>
            <person name="Anantharaman K."/>
            <person name="Brown C.T."/>
            <person name="Hug L.A."/>
            <person name="Sharon I."/>
            <person name="Castelle C.J."/>
            <person name="Probst A.J."/>
            <person name="Thomas B.C."/>
            <person name="Singh A."/>
            <person name="Wilkins M.J."/>
            <person name="Karaoz U."/>
            <person name="Brodie E.L."/>
            <person name="Williams K.H."/>
            <person name="Hubbard S.S."/>
            <person name="Banfield J.F."/>
        </authorList>
    </citation>
    <scope>NUCLEOTIDE SEQUENCE [LARGE SCALE GENOMIC DNA]</scope>
</reference>
<feature type="region of interest" description="Disordered" evidence="4">
    <location>
        <begin position="90"/>
        <end position="109"/>
    </location>
</feature>
<dbReference type="PANTHER" id="PTHR34654">
    <property type="entry name" value="UPF0109 PROTEIN SCO5592"/>
    <property type="match status" value="1"/>
</dbReference>
<dbReference type="Proteomes" id="UP000177507">
    <property type="component" value="Unassembled WGS sequence"/>
</dbReference>
<dbReference type="CDD" id="cd22533">
    <property type="entry name" value="KH-II_YlqC-like"/>
    <property type="match status" value="1"/>
</dbReference>
<dbReference type="HAMAP" id="MF_00088">
    <property type="entry name" value="KhpA"/>
    <property type="match status" value="1"/>
</dbReference>
<dbReference type="EMBL" id="MGJI01000020">
    <property type="protein sequence ID" value="OGN04491.1"/>
    <property type="molecule type" value="Genomic_DNA"/>
</dbReference>
<comment type="function">
    <text evidence="3">A probable RNA chaperone. Forms a complex with KhpB which binds to cellular RNA and controls its expression. Plays a role in peptidoglycan (PG) homeostasis and cell length regulation.</text>
</comment>
<keyword evidence="1 3" id="KW-0963">Cytoplasm</keyword>
<proteinExistence type="inferred from homology"/>